<name>A0A918LYS1_9ACTN</name>
<dbReference type="EMBL" id="BMSA01000019">
    <property type="protein sequence ID" value="GGT71641.1"/>
    <property type="molecule type" value="Genomic_DNA"/>
</dbReference>
<comment type="caution">
    <text evidence="3">The sequence shown here is derived from an EMBL/GenBank/DDBJ whole genome shotgun (WGS) entry which is preliminary data.</text>
</comment>
<keyword evidence="4" id="KW-1185">Reference proteome</keyword>
<evidence type="ECO:0000313" key="3">
    <source>
        <dbReference type="EMBL" id="GGT71641.1"/>
    </source>
</evidence>
<dbReference type="Proteomes" id="UP000646776">
    <property type="component" value="Unassembled WGS sequence"/>
</dbReference>
<feature type="compositionally biased region" description="Low complexity" evidence="1">
    <location>
        <begin position="107"/>
        <end position="132"/>
    </location>
</feature>
<reference evidence="3" key="1">
    <citation type="journal article" date="2014" name="Int. J. Syst. Evol. Microbiol.">
        <title>Complete genome sequence of Corynebacterium casei LMG S-19264T (=DSM 44701T), isolated from a smear-ripened cheese.</title>
        <authorList>
            <consortium name="US DOE Joint Genome Institute (JGI-PGF)"/>
            <person name="Walter F."/>
            <person name="Albersmeier A."/>
            <person name="Kalinowski J."/>
            <person name="Ruckert C."/>
        </authorList>
    </citation>
    <scope>NUCLEOTIDE SEQUENCE</scope>
    <source>
        <strain evidence="3">JCM 4125</strain>
    </source>
</reference>
<feature type="region of interest" description="Disordered" evidence="1">
    <location>
        <begin position="179"/>
        <end position="221"/>
    </location>
</feature>
<feature type="compositionally biased region" description="Gly residues" evidence="1">
    <location>
        <begin position="179"/>
        <end position="189"/>
    </location>
</feature>
<evidence type="ECO:0000256" key="1">
    <source>
        <dbReference type="SAM" id="MobiDB-lite"/>
    </source>
</evidence>
<reference evidence="3" key="2">
    <citation type="submission" date="2020-09" db="EMBL/GenBank/DDBJ databases">
        <authorList>
            <person name="Sun Q."/>
            <person name="Ohkuma M."/>
        </authorList>
    </citation>
    <scope>NUCLEOTIDE SEQUENCE</scope>
    <source>
        <strain evidence="3">JCM 4125</strain>
    </source>
</reference>
<accession>A0A918LYS1</accession>
<dbReference type="RefSeq" id="WP_189714262.1">
    <property type="nucleotide sequence ID" value="NZ_BMSA01000019.1"/>
</dbReference>
<dbReference type="AlphaFoldDB" id="A0A918LYS1"/>
<feature type="compositionally biased region" description="Low complexity" evidence="1">
    <location>
        <begin position="48"/>
        <end position="67"/>
    </location>
</feature>
<feature type="region of interest" description="Disordered" evidence="1">
    <location>
        <begin position="1"/>
        <end position="151"/>
    </location>
</feature>
<organism evidence="3 4">
    <name type="scientific">Streptomyces phaeofaciens</name>
    <dbReference type="NCBI Taxonomy" id="68254"/>
    <lineage>
        <taxon>Bacteria</taxon>
        <taxon>Bacillati</taxon>
        <taxon>Actinomycetota</taxon>
        <taxon>Actinomycetes</taxon>
        <taxon>Kitasatosporales</taxon>
        <taxon>Streptomycetaceae</taxon>
        <taxon>Streptomyces</taxon>
    </lineage>
</organism>
<feature type="compositionally biased region" description="Basic and acidic residues" evidence="1">
    <location>
        <begin position="1"/>
        <end position="19"/>
    </location>
</feature>
<protein>
    <submittedName>
        <fullName evidence="3">Membrane protein</fullName>
    </submittedName>
</protein>
<keyword evidence="2" id="KW-0472">Membrane</keyword>
<feature type="compositionally biased region" description="Acidic residues" evidence="1">
    <location>
        <begin position="93"/>
        <end position="106"/>
    </location>
</feature>
<gene>
    <name evidence="3" type="ORF">GCM10010226_56910</name>
</gene>
<keyword evidence="2" id="KW-1133">Transmembrane helix</keyword>
<feature type="transmembrane region" description="Helical" evidence="2">
    <location>
        <begin position="155"/>
        <end position="174"/>
    </location>
</feature>
<keyword evidence="2" id="KW-0812">Transmembrane</keyword>
<evidence type="ECO:0000256" key="2">
    <source>
        <dbReference type="SAM" id="Phobius"/>
    </source>
</evidence>
<proteinExistence type="predicted"/>
<evidence type="ECO:0000313" key="4">
    <source>
        <dbReference type="Proteomes" id="UP000646776"/>
    </source>
</evidence>
<sequence length="616" mass="61060">MNTERPENDDAAREPERTGSGEATTETPGAGKGVAGPEASGTERAEPLAEQAEQAEQAEAGAAVGEKGPAEADGRVPAATGGGQAEGEKEQAADTDEADSDSDADAGEVAGADDTAASAVGAPAGAAGTDVTPEPGAAARPDGGSSPAPRRRSPLLVASVAAAVLLVGGGGAYLTAQAGGGSGGAGAPSGDGTPPALALDDYAGNTSGGGTSGIAPGEPNPYGVTYTAAGDLPDGPGSAPVYRATGTVTKDEVARLAKALGVDGAPVADGDAWKVGSGNDGSGPVLRVNRQAPGMWTFTRFTPGTDNCTGGIAKCTKDPVAPAVDPVSEAAAKKAAAPVLKAVGQEDAELDASQVMGAQRIVNADPAIDGLPSYGWTTGVTVSAQGAVVGANGQLKTPVKGDTYPLLSAEEALAAMNAAPGTEHRMGIGGCASPVPLKDRLESPCGSSAATPQKQETVTIEDAVLGLAPHTSGGRQVLVPSWLFDVKASGAADEYTLTHPAVEPAYLASASTPTPTASAGGSSREVQVEDYTAEGDELVVSFTAGVCADYTVTADESGDRVKVTVTETPWPDKVCIMIAKEYHRTVRLDEPLGARQVVGSDGTSIPLEKPGARLPQ</sequence>